<dbReference type="GO" id="GO:0003827">
    <property type="term" value="F:alpha-1,3-mannosylglycoprotein 2-beta-N-acetylglucosaminyltransferase activity"/>
    <property type="evidence" value="ECO:0007669"/>
    <property type="project" value="UniProtKB-UniRule"/>
</dbReference>
<evidence type="ECO:0000256" key="7">
    <source>
        <dbReference type="ARBA" id="ARBA00022723"/>
    </source>
</evidence>
<dbReference type="InterPro" id="IPR052261">
    <property type="entry name" value="Glycosyltransferase_13"/>
</dbReference>
<evidence type="ECO:0000313" key="19">
    <source>
        <dbReference type="Proteomes" id="UP000653454"/>
    </source>
</evidence>
<dbReference type="GO" id="GO:0006487">
    <property type="term" value="P:protein N-linked glycosylation"/>
    <property type="evidence" value="ECO:0007669"/>
    <property type="project" value="TreeGrafter"/>
</dbReference>
<proteinExistence type="inferred from homology"/>
<keyword evidence="9 17" id="KW-1133">Transmembrane helix</keyword>
<dbReference type="PANTHER" id="PTHR10468">
    <property type="entry name" value="PROTEIN O-LINKED-MANNOSE BETA-1,2-N-ACETYLGLUCOSAMINYLTRANSFERASE 1/ALPHA-1,3-MANNOSYL-GLYCOPROTEIN 2-BETA-N-ACETYLGLUCOSAMINYLTRANSFERASE"/>
    <property type="match status" value="1"/>
</dbReference>
<evidence type="ECO:0000256" key="14">
    <source>
        <dbReference type="ARBA" id="ARBA00038949"/>
    </source>
</evidence>
<dbReference type="PANTHER" id="PTHR10468:SF0">
    <property type="entry name" value="ALPHA-1,3-MANNOSYL-GLYCOPROTEIN 2-BETA-N-ACETYLGLUCOSAMINYLTRANSFERASE"/>
    <property type="match status" value="1"/>
</dbReference>
<evidence type="ECO:0000313" key="18">
    <source>
        <dbReference type="EMBL" id="CAG9134216.1"/>
    </source>
</evidence>
<dbReference type="FunFam" id="3.90.550.10:FF:000252">
    <property type="entry name" value="Protein O-linked-mannose beta-1,2-N-acetylglucosaminyltransferase 1"/>
    <property type="match status" value="1"/>
</dbReference>
<keyword evidence="11 17" id="KW-0472">Membrane</keyword>
<dbReference type="InterPro" id="IPR004139">
    <property type="entry name" value="Glyco_trans_13"/>
</dbReference>
<name>A0A8S4G1E3_PLUXY</name>
<keyword evidence="5" id="KW-0808">Transferase</keyword>
<evidence type="ECO:0000256" key="9">
    <source>
        <dbReference type="ARBA" id="ARBA00022989"/>
    </source>
</evidence>
<evidence type="ECO:0000256" key="3">
    <source>
        <dbReference type="ARBA" id="ARBA00006492"/>
    </source>
</evidence>
<gene>
    <name evidence="18" type="ORF">PLXY2_LOCUS12517</name>
</gene>
<comment type="function">
    <text evidence="13 17">Initiates complex N-linked carbohydrate formation. Essential for the conversion of high-mannose to hybrid and complex N-glycans.</text>
</comment>
<organism evidence="18 19">
    <name type="scientific">Plutella xylostella</name>
    <name type="common">Diamondback moth</name>
    <name type="synonym">Plutella maculipennis</name>
    <dbReference type="NCBI Taxonomy" id="51655"/>
    <lineage>
        <taxon>Eukaryota</taxon>
        <taxon>Metazoa</taxon>
        <taxon>Ecdysozoa</taxon>
        <taxon>Arthropoda</taxon>
        <taxon>Hexapoda</taxon>
        <taxon>Insecta</taxon>
        <taxon>Pterygota</taxon>
        <taxon>Neoptera</taxon>
        <taxon>Endopterygota</taxon>
        <taxon>Lepidoptera</taxon>
        <taxon>Glossata</taxon>
        <taxon>Ditrysia</taxon>
        <taxon>Yponomeutoidea</taxon>
        <taxon>Plutellidae</taxon>
        <taxon>Plutella</taxon>
    </lineage>
</organism>
<comment type="similarity">
    <text evidence="3 17">Belongs to the glycosyltransferase 13 family.</text>
</comment>
<evidence type="ECO:0000256" key="5">
    <source>
        <dbReference type="ARBA" id="ARBA00022679"/>
    </source>
</evidence>
<accession>A0A8S4G1E3</accession>
<comment type="subcellular location">
    <subcellularLocation>
        <location evidence="1 17">Golgi apparatus membrane</location>
        <topology evidence="1 17">Single-pass type II membrane protein</topology>
    </subcellularLocation>
</comment>
<sequence length="285" mass="32705">MSFKRINYRRVTTFLVIFVLVWMFLLIKDIPKPLKDVRNKLSAEQKYDNIDKEAISQKVDVLFERVSNELEESNRLLLEVQQKLLARHGGGAVRELPKKPILPVLVVACNRVTVRRCLEQLVKHRPDPETFPIIVSQDCGHNATYQVIKSFVDSDPSISVVLQPNQSDITVPKKMRSLKGYYKIARHYKFALDHVLVTLGHEAVIIVEDDLDISPDFFEYFLGTYPLLSKDPTLWCISAWNDNGKQSLIDLASPGLLHRTQFFPGLGWLLRSGVWGELRPVWPEA</sequence>
<evidence type="ECO:0000256" key="12">
    <source>
        <dbReference type="ARBA" id="ARBA00023211"/>
    </source>
</evidence>
<evidence type="ECO:0000256" key="1">
    <source>
        <dbReference type="ARBA" id="ARBA00004323"/>
    </source>
</evidence>
<keyword evidence="12 17" id="KW-0464">Manganese</keyword>
<dbReference type="SUPFAM" id="SSF53448">
    <property type="entry name" value="Nucleotide-diphospho-sugar transferases"/>
    <property type="match status" value="1"/>
</dbReference>
<comment type="cofactor">
    <cofactor evidence="17">
        <name>Mn(2+)</name>
        <dbReference type="ChEBI" id="CHEBI:29035"/>
    </cofactor>
    <text evidence="17">The cofactor is mostly bound to the substrate.</text>
</comment>
<evidence type="ECO:0000256" key="13">
    <source>
        <dbReference type="ARBA" id="ARBA00037706"/>
    </source>
</evidence>
<keyword evidence="4 17" id="KW-0328">Glycosyltransferase</keyword>
<keyword evidence="19" id="KW-1185">Reference proteome</keyword>
<evidence type="ECO:0000256" key="8">
    <source>
        <dbReference type="ARBA" id="ARBA00022968"/>
    </source>
</evidence>
<comment type="pathway">
    <text evidence="2 17">Protein modification; protein glycosylation.</text>
</comment>
<comment type="caution">
    <text evidence="18">The sequence shown here is derived from an EMBL/GenBank/DDBJ whole genome shotgun (WGS) entry which is preliminary data.</text>
</comment>
<dbReference type="Pfam" id="PF03071">
    <property type="entry name" value="GNT-I"/>
    <property type="match status" value="1"/>
</dbReference>
<dbReference type="Gene3D" id="3.90.550.10">
    <property type="entry name" value="Spore Coat Polysaccharide Biosynthesis Protein SpsA, Chain A"/>
    <property type="match status" value="1"/>
</dbReference>
<dbReference type="GO" id="GO:0000139">
    <property type="term" value="C:Golgi membrane"/>
    <property type="evidence" value="ECO:0007669"/>
    <property type="project" value="UniProtKB-SubCell"/>
</dbReference>
<protein>
    <recommendedName>
        <fullName evidence="14 17">Alpha-1,3-mannosyl-glycoprotein 2-beta-N-acetylglucosaminyltransferase</fullName>
        <shortName evidence="17">GNT-I</shortName>
        <shortName evidence="17">GlcNAc-T I</shortName>
        <ecNumber evidence="14 17">2.4.1.101</ecNumber>
    </recommendedName>
    <alternativeName>
        <fullName evidence="15 17">N-glycosyl-oligosaccharide-glycoprotein N-acetylglucosaminyltransferase I</fullName>
    </alternativeName>
</protein>
<evidence type="ECO:0000256" key="10">
    <source>
        <dbReference type="ARBA" id="ARBA00023034"/>
    </source>
</evidence>
<keyword evidence="6 17" id="KW-0812">Transmembrane</keyword>
<evidence type="ECO:0000256" key="11">
    <source>
        <dbReference type="ARBA" id="ARBA00023136"/>
    </source>
</evidence>
<comment type="catalytic activity">
    <reaction evidence="16 17">
        <text>N(4)-(alpha-D-Man-(1-&gt;3)-[alpha-D-Man-(1-&gt;3)-[alpha-D-Man-(1-&gt;6)]-alpha-D-Man-(1-&gt;6)]-beta-D-Man-(1-&gt;4)-beta-D-GlcNAc-(1-&gt;4)-beta-D-GlcNAc)-L-asparaginyl-[protein] (N-glucan mannose isomer 5A1,2) + UDP-N-acetyl-alpha-D-glucosamine = N(4)-{beta-D-GlcNAc-(1-&gt;2)-alpha-D-Man-(1-&gt;3)-[alpha-D-Man-(1-&gt;3)-[alpha-D-Man-(1-&gt;6)]-alpha-D-Man-(1-&gt;6)]-beta-D-Man-(1-&gt;4)-beta-D-GlcNAc-(1-&gt;4)-beta-D-GlcNAc}-L-asparaginyl-[protein] + UDP + H(+)</text>
        <dbReference type="Rhea" id="RHEA:11456"/>
        <dbReference type="Rhea" id="RHEA-COMP:14367"/>
        <dbReference type="Rhea" id="RHEA-COMP:14368"/>
        <dbReference type="ChEBI" id="CHEBI:15378"/>
        <dbReference type="ChEBI" id="CHEBI:57705"/>
        <dbReference type="ChEBI" id="CHEBI:58223"/>
        <dbReference type="ChEBI" id="CHEBI:59087"/>
        <dbReference type="ChEBI" id="CHEBI:60625"/>
        <dbReference type="EC" id="2.4.1.101"/>
    </reaction>
</comment>
<evidence type="ECO:0000256" key="6">
    <source>
        <dbReference type="ARBA" id="ARBA00022692"/>
    </source>
</evidence>
<dbReference type="AlphaFoldDB" id="A0A8S4G1E3"/>
<evidence type="ECO:0000256" key="4">
    <source>
        <dbReference type="ARBA" id="ARBA00022676"/>
    </source>
</evidence>
<feature type="transmembrane region" description="Helical" evidence="17">
    <location>
        <begin position="7"/>
        <end position="27"/>
    </location>
</feature>
<evidence type="ECO:0000256" key="2">
    <source>
        <dbReference type="ARBA" id="ARBA00004922"/>
    </source>
</evidence>
<keyword evidence="7 17" id="KW-0479">Metal-binding</keyword>
<reference evidence="18" key="1">
    <citation type="submission" date="2020-11" db="EMBL/GenBank/DDBJ databases">
        <authorList>
            <person name="Whiteford S."/>
        </authorList>
    </citation>
    <scope>NUCLEOTIDE SEQUENCE</scope>
</reference>
<dbReference type="EC" id="2.4.1.101" evidence="14 17"/>
<dbReference type="Proteomes" id="UP000653454">
    <property type="component" value="Unassembled WGS sequence"/>
</dbReference>
<dbReference type="InterPro" id="IPR029044">
    <property type="entry name" value="Nucleotide-diphossugar_trans"/>
</dbReference>
<keyword evidence="10 17" id="KW-0333">Golgi apparatus</keyword>
<evidence type="ECO:0000256" key="15">
    <source>
        <dbReference type="ARBA" id="ARBA00041712"/>
    </source>
</evidence>
<keyword evidence="8 17" id="KW-0735">Signal-anchor</keyword>
<evidence type="ECO:0000256" key="17">
    <source>
        <dbReference type="RuleBase" id="RU368119"/>
    </source>
</evidence>
<dbReference type="GO" id="GO:0030145">
    <property type="term" value="F:manganese ion binding"/>
    <property type="evidence" value="ECO:0007669"/>
    <property type="project" value="UniProtKB-UniRule"/>
</dbReference>
<evidence type="ECO:0000256" key="16">
    <source>
        <dbReference type="ARBA" id="ARBA00049421"/>
    </source>
</evidence>
<dbReference type="EMBL" id="CAJHNJ030000075">
    <property type="protein sequence ID" value="CAG9134216.1"/>
    <property type="molecule type" value="Genomic_DNA"/>
</dbReference>